<organism evidence="1 2">
    <name type="scientific">Dokdonella soli</name>
    <dbReference type="NCBI Taxonomy" id="529810"/>
    <lineage>
        <taxon>Bacteria</taxon>
        <taxon>Pseudomonadati</taxon>
        <taxon>Pseudomonadota</taxon>
        <taxon>Gammaproteobacteria</taxon>
        <taxon>Lysobacterales</taxon>
        <taxon>Rhodanobacteraceae</taxon>
        <taxon>Dokdonella</taxon>
    </lineage>
</organism>
<accession>A0ABN1IPH1</accession>
<evidence type="ECO:0000313" key="1">
    <source>
        <dbReference type="EMBL" id="GAA0718718.1"/>
    </source>
</evidence>
<proteinExistence type="predicted"/>
<evidence type="ECO:0008006" key="3">
    <source>
        <dbReference type="Google" id="ProtNLM"/>
    </source>
</evidence>
<reference evidence="1 2" key="1">
    <citation type="journal article" date="2019" name="Int. J. Syst. Evol. Microbiol.">
        <title>The Global Catalogue of Microorganisms (GCM) 10K type strain sequencing project: providing services to taxonomists for standard genome sequencing and annotation.</title>
        <authorList>
            <consortium name="The Broad Institute Genomics Platform"/>
            <consortium name="The Broad Institute Genome Sequencing Center for Infectious Disease"/>
            <person name="Wu L."/>
            <person name="Ma J."/>
        </authorList>
    </citation>
    <scope>NUCLEOTIDE SEQUENCE [LARGE SCALE GENOMIC DNA]</scope>
    <source>
        <strain evidence="1 2">JCM 15421</strain>
    </source>
</reference>
<keyword evidence="2" id="KW-1185">Reference proteome</keyword>
<evidence type="ECO:0000313" key="2">
    <source>
        <dbReference type="Proteomes" id="UP001501523"/>
    </source>
</evidence>
<dbReference type="Gene3D" id="2.60.120.1390">
    <property type="match status" value="3"/>
</dbReference>
<dbReference type="InterPro" id="IPR021345">
    <property type="entry name" value="DUF2961"/>
</dbReference>
<dbReference type="Proteomes" id="UP001501523">
    <property type="component" value="Unassembled WGS sequence"/>
</dbReference>
<dbReference type="Pfam" id="PF11175">
    <property type="entry name" value="DUF2961"/>
    <property type="match status" value="1"/>
</dbReference>
<sequence>MTRHGHYASFVILLLVSRAVVAAGLPWAIWESPARLAELDATDLVLERSSHCLDGCRYDRSNPGPEGALANAYPERWLYRDGAEVVVFDERGPGALTRIWLTTGFGHATCIDPATRVRFYVDGTLVPTLDVPLAALFDGSTPPFTAPLVADRLSSSGGYVSYVPIAYAQSLRIALVNAENGGTNPCQPQGANPRERLLWFQVQHHRIAPGTPITSFVAGHDEPAWRAFLAHAGGDPWNGLLAPQSGVWTLTPGATLAIASHAGPSWLRGIRLQLPPAAYADVSLRLTFDAITTVDVPLADFFATAATASVPARGVLVGEDAGWLYAWFPMPFAQAADVELVASSNLSTPVQIHTVLSFDGSAVPATAGRFTATLADSCVVSGDPPLYAARGAGKLVGIAARYRANGTTTRGYLEGDERAYLDDAVAPSWYGTGVEDLYNGGFYFDCGQRACPYAHALSGATEVDPDGNGTTAVYRLLLTDPIAYTSGLKLTQQAGFSAAMPIPMCVRDVAFAYHNAQPTMVGYAGFEIGDVQVAAAHAYQAASGAVCTALNSVFEDAAETPRTATACRYTGGSSHFRFRQNSIALPLRLRRTFDAGSGAPGATAGSAPAEVRVNGVVAGWFPPVIANPAQRWQQQEIVLDPAAAANVMDIEIVPAFSAATPVFSESSWELRGGWKDAIFADGFDASSVPLAE</sequence>
<dbReference type="EMBL" id="BAAAEU010000023">
    <property type="protein sequence ID" value="GAA0718718.1"/>
    <property type="molecule type" value="Genomic_DNA"/>
</dbReference>
<comment type="caution">
    <text evidence="1">The sequence shown here is derived from an EMBL/GenBank/DDBJ whole genome shotgun (WGS) entry which is preliminary data.</text>
</comment>
<gene>
    <name evidence="1" type="ORF">GCM10009105_26580</name>
</gene>
<protein>
    <recommendedName>
        <fullName evidence="3">DUF2961 domain-containing protein</fullName>
    </recommendedName>
</protein>
<dbReference type="RefSeq" id="WP_343791927.1">
    <property type="nucleotide sequence ID" value="NZ_BAAAEU010000023.1"/>
</dbReference>
<name>A0ABN1IPH1_9GAMM</name>